<dbReference type="AlphaFoldDB" id="A0A5C8UPM9"/>
<comment type="pathway">
    <text evidence="2 6">Cofactor biosynthesis; tetrahydrofolate biosynthesis; 2-amino-4-hydroxy-6-hydroxymethyl-7,8-dihydropteridine diphosphate from 7,8-dihydroneopterin triphosphate: step 3/4.</text>
</comment>
<keyword evidence="5 6" id="KW-0456">Lyase</keyword>
<comment type="similarity">
    <text evidence="3 6">Belongs to the DHNA family.</text>
</comment>
<evidence type="ECO:0000256" key="6">
    <source>
        <dbReference type="RuleBase" id="RU362079"/>
    </source>
</evidence>
<dbReference type="Proteomes" id="UP000321379">
    <property type="component" value="Unassembled WGS sequence"/>
</dbReference>
<dbReference type="InterPro" id="IPR006157">
    <property type="entry name" value="FolB_dom"/>
</dbReference>
<dbReference type="SUPFAM" id="SSF55620">
    <property type="entry name" value="Tetrahydrobiopterin biosynthesis enzymes-like"/>
    <property type="match status" value="1"/>
</dbReference>
<accession>A0A5C8UPM9</accession>
<comment type="catalytic activity">
    <reaction evidence="1 6">
        <text>7,8-dihydroneopterin = 6-hydroxymethyl-7,8-dihydropterin + glycolaldehyde</text>
        <dbReference type="Rhea" id="RHEA:10540"/>
        <dbReference type="ChEBI" id="CHEBI:17001"/>
        <dbReference type="ChEBI" id="CHEBI:17071"/>
        <dbReference type="ChEBI" id="CHEBI:44841"/>
        <dbReference type="EC" id="4.1.2.25"/>
    </reaction>
</comment>
<evidence type="ECO:0000256" key="1">
    <source>
        <dbReference type="ARBA" id="ARBA00001353"/>
    </source>
</evidence>
<protein>
    <recommendedName>
        <fullName evidence="6">7,8-dihydroneopterin aldolase</fullName>
        <ecNumber evidence="6">4.1.2.25</ecNumber>
    </recommendedName>
</protein>
<dbReference type="EC" id="4.1.2.25" evidence="6"/>
<evidence type="ECO:0000256" key="3">
    <source>
        <dbReference type="ARBA" id="ARBA00005708"/>
    </source>
</evidence>
<dbReference type="GO" id="GO:0046656">
    <property type="term" value="P:folic acid biosynthetic process"/>
    <property type="evidence" value="ECO:0007669"/>
    <property type="project" value="UniProtKB-UniRule"/>
</dbReference>
<comment type="caution">
    <text evidence="8">The sequence shown here is derived from an EMBL/GenBank/DDBJ whole genome shotgun (WGS) entry which is preliminary data.</text>
</comment>
<dbReference type="InterPro" id="IPR043133">
    <property type="entry name" value="GTP-CH-I_C/QueF"/>
</dbReference>
<dbReference type="PANTHER" id="PTHR42844">
    <property type="entry name" value="DIHYDRONEOPTERIN ALDOLASE 1-RELATED"/>
    <property type="match status" value="1"/>
</dbReference>
<keyword evidence="9" id="KW-1185">Reference proteome</keyword>
<reference evidence="8 9" key="1">
    <citation type="submission" date="2019-08" db="EMBL/GenBank/DDBJ databases">
        <title>Bacterial whole genome sequence for Glaciihabitans sp. CHu50b-6-2.</title>
        <authorList>
            <person name="Jin L."/>
        </authorList>
    </citation>
    <scope>NUCLEOTIDE SEQUENCE [LARGE SCALE GENOMIC DNA]</scope>
    <source>
        <strain evidence="8 9">CHu50b-6-2</strain>
    </source>
</reference>
<dbReference type="Gene3D" id="3.30.1130.10">
    <property type="match status" value="1"/>
</dbReference>
<dbReference type="InterPro" id="IPR006156">
    <property type="entry name" value="Dihydroneopterin_aldolase"/>
</dbReference>
<dbReference type="SMART" id="SM00905">
    <property type="entry name" value="FolB"/>
    <property type="match status" value="1"/>
</dbReference>
<evidence type="ECO:0000256" key="2">
    <source>
        <dbReference type="ARBA" id="ARBA00005013"/>
    </source>
</evidence>
<sequence>MNHADTIALTGLRVFAHHGVLDHERENGQEFVIDVRLSLDLAAAAETDDVARTVHYGVLAEQIAAAVSSNPVNLIETVAERVADVVLAHELVLLVSVTVHKPQAPISIPFDDVSVTVTRGRGGA</sequence>
<dbReference type="PANTHER" id="PTHR42844:SF1">
    <property type="entry name" value="DIHYDRONEOPTERIN ALDOLASE 1-RELATED"/>
    <property type="match status" value="1"/>
</dbReference>
<evidence type="ECO:0000313" key="9">
    <source>
        <dbReference type="Proteomes" id="UP000321379"/>
    </source>
</evidence>
<dbReference type="NCBIfam" id="TIGR00525">
    <property type="entry name" value="folB"/>
    <property type="match status" value="1"/>
</dbReference>
<dbReference type="GO" id="GO:0005737">
    <property type="term" value="C:cytoplasm"/>
    <property type="evidence" value="ECO:0007669"/>
    <property type="project" value="TreeGrafter"/>
</dbReference>
<dbReference type="CDD" id="cd00534">
    <property type="entry name" value="DHNA_DHNTPE"/>
    <property type="match status" value="1"/>
</dbReference>
<proteinExistence type="inferred from homology"/>
<evidence type="ECO:0000313" key="8">
    <source>
        <dbReference type="EMBL" id="TXN30382.1"/>
    </source>
</evidence>
<gene>
    <name evidence="8" type="primary">folB</name>
    <name evidence="8" type="ORF">FVP33_10265</name>
</gene>
<feature type="domain" description="Dihydroneopterin aldolase/epimerase" evidence="7">
    <location>
        <begin position="7"/>
        <end position="119"/>
    </location>
</feature>
<dbReference type="GO" id="GO:0046654">
    <property type="term" value="P:tetrahydrofolate biosynthetic process"/>
    <property type="evidence" value="ECO:0007669"/>
    <property type="project" value="UniProtKB-UniRule"/>
</dbReference>
<dbReference type="GO" id="GO:0004150">
    <property type="term" value="F:dihydroneopterin aldolase activity"/>
    <property type="evidence" value="ECO:0007669"/>
    <property type="project" value="UniProtKB-UniRule"/>
</dbReference>
<dbReference type="FunFam" id="3.30.1130.10:FF:000003">
    <property type="entry name" value="7,8-dihydroneopterin aldolase"/>
    <property type="match status" value="1"/>
</dbReference>
<dbReference type="EMBL" id="VRMG01000007">
    <property type="protein sequence ID" value="TXN30382.1"/>
    <property type="molecule type" value="Genomic_DNA"/>
</dbReference>
<evidence type="ECO:0000256" key="4">
    <source>
        <dbReference type="ARBA" id="ARBA00022909"/>
    </source>
</evidence>
<name>A0A5C8UPM9_9MICO</name>
<dbReference type="Pfam" id="PF02152">
    <property type="entry name" value="FolB"/>
    <property type="match status" value="1"/>
</dbReference>
<dbReference type="UniPathway" id="UPA00077">
    <property type="reaction ID" value="UER00154"/>
</dbReference>
<evidence type="ECO:0000259" key="7">
    <source>
        <dbReference type="SMART" id="SM00905"/>
    </source>
</evidence>
<dbReference type="RefSeq" id="WP_147783566.1">
    <property type="nucleotide sequence ID" value="NZ_VRMG01000007.1"/>
</dbReference>
<evidence type="ECO:0000256" key="5">
    <source>
        <dbReference type="ARBA" id="ARBA00023239"/>
    </source>
</evidence>
<organism evidence="8 9">
    <name type="scientific">Lacisediminihabitans profunda</name>
    <dbReference type="NCBI Taxonomy" id="2594790"/>
    <lineage>
        <taxon>Bacteria</taxon>
        <taxon>Bacillati</taxon>
        <taxon>Actinomycetota</taxon>
        <taxon>Actinomycetes</taxon>
        <taxon>Micrococcales</taxon>
        <taxon>Microbacteriaceae</taxon>
        <taxon>Lacisediminihabitans</taxon>
    </lineage>
</organism>
<dbReference type="NCBIfam" id="TIGR00526">
    <property type="entry name" value="folB_dom"/>
    <property type="match status" value="1"/>
</dbReference>
<comment type="function">
    <text evidence="6">Catalyzes the conversion of 7,8-dihydroneopterin to 6-hydroxymethyl-7,8-dihydropterin.</text>
</comment>
<keyword evidence="4 6" id="KW-0289">Folate biosynthesis</keyword>